<dbReference type="InterPro" id="IPR000182">
    <property type="entry name" value="GNAT_dom"/>
</dbReference>
<accession>A0ABW6WBD5</accession>
<proteinExistence type="predicted"/>
<dbReference type="InterPro" id="IPR016181">
    <property type="entry name" value="Acyl_CoA_acyltransferase"/>
</dbReference>
<dbReference type="Pfam" id="PF00583">
    <property type="entry name" value="Acetyltransf_1"/>
    <property type="match status" value="1"/>
</dbReference>
<evidence type="ECO:0000313" key="3">
    <source>
        <dbReference type="EMBL" id="MFF5289471.1"/>
    </source>
</evidence>
<feature type="region of interest" description="Disordered" evidence="1">
    <location>
        <begin position="36"/>
        <end position="84"/>
    </location>
</feature>
<evidence type="ECO:0000256" key="1">
    <source>
        <dbReference type="SAM" id="MobiDB-lite"/>
    </source>
</evidence>
<evidence type="ECO:0000259" key="2">
    <source>
        <dbReference type="Pfam" id="PF00583"/>
    </source>
</evidence>
<keyword evidence="4" id="KW-1185">Reference proteome</keyword>
<evidence type="ECO:0000313" key="4">
    <source>
        <dbReference type="Proteomes" id="UP001602245"/>
    </source>
</evidence>
<organism evidence="3 4">
    <name type="scientific">Paractinoplanes globisporus</name>
    <dbReference type="NCBI Taxonomy" id="113565"/>
    <lineage>
        <taxon>Bacteria</taxon>
        <taxon>Bacillati</taxon>
        <taxon>Actinomycetota</taxon>
        <taxon>Actinomycetes</taxon>
        <taxon>Micromonosporales</taxon>
        <taxon>Micromonosporaceae</taxon>
        <taxon>Paractinoplanes</taxon>
    </lineage>
</organism>
<keyword evidence="3" id="KW-0808">Transferase</keyword>
<dbReference type="InterPro" id="IPR014729">
    <property type="entry name" value="Rossmann-like_a/b/a_fold"/>
</dbReference>
<gene>
    <name evidence="3" type="ORF">ACFY35_08540</name>
</gene>
<dbReference type="SUPFAM" id="SSF55729">
    <property type="entry name" value="Acyl-CoA N-acyltransferases (Nat)"/>
    <property type="match status" value="1"/>
</dbReference>
<dbReference type="EC" id="2.3.-.-" evidence="3"/>
<dbReference type="Gene3D" id="3.40.630.30">
    <property type="match status" value="1"/>
</dbReference>
<feature type="domain" description="N-acetyltransferase" evidence="2">
    <location>
        <begin position="11"/>
        <end position="41"/>
    </location>
</feature>
<comment type="caution">
    <text evidence="3">The sequence shown here is derived from an EMBL/GenBank/DDBJ whole genome shotgun (WGS) entry which is preliminary data.</text>
</comment>
<dbReference type="RefSeq" id="WP_084698915.1">
    <property type="nucleotide sequence ID" value="NZ_JBIAZU010000001.1"/>
</dbReference>
<protein>
    <submittedName>
        <fullName evidence="3">GNAT family N-acetyltransferase</fullName>
        <ecNumber evidence="3">2.3.-.-</ecNumber>
    </submittedName>
</protein>
<dbReference type="GO" id="GO:0016746">
    <property type="term" value="F:acyltransferase activity"/>
    <property type="evidence" value="ECO:0007669"/>
    <property type="project" value="UniProtKB-KW"/>
</dbReference>
<dbReference type="Gene3D" id="3.40.50.620">
    <property type="entry name" value="HUPs"/>
    <property type="match status" value="1"/>
</dbReference>
<dbReference type="CDD" id="cd04301">
    <property type="entry name" value="NAT_SF"/>
    <property type="match status" value="1"/>
</dbReference>
<name>A0ABW6WBD5_9ACTN</name>
<keyword evidence="3" id="KW-0012">Acyltransferase</keyword>
<dbReference type="Proteomes" id="UP001602245">
    <property type="component" value="Unassembled WGS sequence"/>
</dbReference>
<sequence length="121" mass="12974">MSAGVRPAPGRAEFSLFVADAHRGRGIGTLLLEHLAARARRPQPGPGRPGRSGRGGRQAAARAGRRRAGSPAARRSRPDGATMSTRKALAFAADQASARGVPLRVIRAWKPVAGPWRRRRW</sequence>
<reference evidence="3 4" key="1">
    <citation type="submission" date="2024-10" db="EMBL/GenBank/DDBJ databases">
        <title>The Natural Products Discovery Center: Release of the First 8490 Sequenced Strains for Exploring Actinobacteria Biosynthetic Diversity.</title>
        <authorList>
            <person name="Kalkreuter E."/>
            <person name="Kautsar S.A."/>
            <person name="Yang D."/>
            <person name="Bader C.D."/>
            <person name="Teijaro C.N."/>
            <person name="Fluegel L."/>
            <person name="Davis C.M."/>
            <person name="Simpson J.R."/>
            <person name="Lauterbach L."/>
            <person name="Steele A.D."/>
            <person name="Gui C."/>
            <person name="Meng S."/>
            <person name="Li G."/>
            <person name="Viehrig K."/>
            <person name="Ye F."/>
            <person name="Su P."/>
            <person name="Kiefer A.F."/>
            <person name="Nichols A."/>
            <person name="Cepeda A.J."/>
            <person name="Yan W."/>
            <person name="Fan B."/>
            <person name="Jiang Y."/>
            <person name="Adhikari A."/>
            <person name="Zheng C.-J."/>
            <person name="Schuster L."/>
            <person name="Cowan T.M."/>
            <person name="Smanski M.J."/>
            <person name="Chevrette M.G."/>
            <person name="De Carvalho L.P.S."/>
            <person name="Shen B."/>
        </authorList>
    </citation>
    <scope>NUCLEOTIDE SEQUENCE [LARGE SCALE GENOMIC DNA]</scope>
    <source>
        <strain evidence="3 4">NPDC000087</strain>
    </source>
</reference>
<dbReference type="EMBL" id="JBIAZU010000001">
    <property type="protein sequence ID" value="MFF5289471.1"/>
    <property type="molecule type" value="Genomic_DNA"/>
</dbReference>